<dbReference type="EMBL" id="ALWB01000035">
    <property type="protein sequence ID" value="ELS33618.1"/>
    <property type="molecule type" value="Genomic_DNA"/>
</dbReference>
<evidence type="ECO:0000313" key="2">
    <source>
        <dbReference type="Proteomes" id="UP000011201"/>
    </source>
</evidence>
<sequence length="39" mass="4642">MRIVISDQQNGNYMIAQWAEQLLIFKVNLIHLGNWNIEK</sequence>
<protein>
    <submittedName>
        <fullName evidence="1">Uncharacterized protein</fullName>
    </submittedName>
</protein>
<dbReference type="Proteomes" id="UP000011201">
    <property type="component" value="Unassembled WGS sequence"/>
</dbReference>
<proteinExistence type="predicted"/>
<reference evidence="1 2" key="1">
    <citation type="journal article" date="2013" name="Proc. Natl. Acad. Sci. U.S.A.">
        <title>Improving the coverage of the cyanobacterial phylum using diversity-driven genome sequencing.</title>
        <authorList>
            <person name="Shih P.M."/>
            <person name="Wu D."/>
            <person name="Latifi A."/>
            <person name="Axen S.D."/>
            <person name="Fewer D.P."/>
            <person name="Talla E."/>
            <person name="Calteau A."/>
            <person name="Cai F."/>
            <person name="Tandeau de Marsac N."/>
            <person name="Rippka R."/>
            <person name="Herdman M."/>
            <person name="Sivonen K."/>
            <person name="Coursin T."/>
            <person name="Laurent T."/>
            <person name="Goodwin L."/>
            <person name="Nolan M."/>
            <person name="Davenport K.W."/>
            <person name="Han C.S."/>
            <person name="Rubin E.M."/>
            <person name="Eisen J.A."/>
            <person name="Woyke T."/>
            <person name="Gugger M."/>
            <person name="Kerfeld C.A."/>
        </authorList>
    </citation>
    <scope>NUCLEOTIDE SEQUENCE [LARGE SCALE GENOMIC DNA]</scope>
    <source>
        <strain evidence="1 2">PCC 7429</strain>
    </source>
</reference>
<keyword evidence="2" id="KW-1185">Reference proteome</keyword>
<gene>
    <name evidence="1" type="ORF">Pse7429DRAFT_1342</name>
</gene>
<evidence type="ECO:0000313" key="1">
    <source>
        <dbReference type="EMBL" id="ELS33618.1"/>
    </source>
</evidence>
<accession>L8N5W7</accession>
<comment type="caution">
    <text evidence="1">The sequence shown here is derived from an EMBL/GenBank/DDBJ whole genome shotgun (WGS) entry which is preliminary data.</text>
</comment>
<organism evidence="1 2">
    <name type="scientific">Pseudanabaena biceps PCC 7429</name>
    <dbReference type="NCBI Taxonomy" id="927668"/>
    <lineage>
        <taxon>Bacteria</taxon>
        <taxon>Bacillati</taxon>
        <taxon>Cyanobacteriota</taxon>
        <taxon>Cyanophyceae</taxon>
        <taxon>Pseudanabaenales</taxon>
        <taxon>Pseudanabaenaceae</taxon>
        <taxon>Pseudanabaena</taxon>
    </lineage>
</organism>
<name>L8N5W7_9CYAN</name>
<dbReference type="AlphaFoldDB" id="L8N5W7"/>